<keyword evidence="2" id="KW-1185">Reference proteome</keyword>
<dbReference type="Proteomes" id="UP000004095">
    <property type="component" value="Unassembled WGS sequence"/>
</dbReference>
<evidence type="ECO:0000313" key="2">
    <source>
        <dbReference type="Proteomes" id="UP000004095"/>
    </source>
</evidence>
<dbReference type="AlphaFoldDB" id="A1ZS72"/>
<comment type="caution">
    <text evidence="1">The sequence shown here is derived from an EMBL/GenBank/DDBJ whole genome shotgun (WGS) entry which is preliminary data.</text>
</comment>
<proteinExistence type="predicted"/>
<evidence type="ECO:0000313" key="1">
    <source>
        <dbReference type="EMBL" id="EAY26795.1"/>
    </source>
</evidence>
<protein>
    <submittedName>
        <fullName evidence="1">Uncharacterized protein</fullName>
    </submittedName>
</protein>
<name>A1ZS72_MICM2</name>
<gene>
    <name evidence="1" type="ORF">M23134_00761</name>
</gene>
<reference evidence="1 2" key="1">
    <citation type="submission" date="2007-01" db="EMBL/GenBank/DDBJ databases">
        <authorList>
            <person name="Haygood M."/>
            <person name="Podell S."/>
            <person name="Anderson C."/>
            <person name="Hopkinson B."/>
            <person name="Roe K."/>
            <person name="Barbeau K."/>
            <person name="Gaasterland T."/>
            <person name="Ferriera S."/>
            <person name="Johnson J."/>
            <person name="Kravitz S."/>
            <person name="Beeson K."/>
            <person name="Sutton G."/>
            <person name="Rogers Y.-H."/>
            <person name="Friedman R."/>
            <person name="Frazier M."/>
            <person name="Venter J.C."/>
        </authorList>
    </citation>
    <scope>NUCLEOTIDE SEQUENCE [LARGE SCALE GENOMIC DNA]</scope>
    <source>
        <strain evidence="1 2">ATCC 23134</strain>
    </source>
</reference>
<dbReference type="RefSeq" id="WP_002700304.1">
    <property type="nucleotide sequence ID" value="NZ_AAWS01000030.1"/>
</dbReference>
<dbReference type="OrthoDB" id="1346054at2"/>
<accession>A1ZS72</accession>
<organism evidence="1 2">
    <name type="scientific">Microscilla marina ATCC 23134</name>
    <dbReference type="NCBI Taxonomy" id="313606"/>
    <lineage>
        <taxon>Bacteria</taxon>
        <taxon>Pseudomonadati</taxon>
        <taxon>Bacteroidota</taxon>
        <taxon>Cytophagia</taxon>
        <taxon>Cytophagales</taxon>
        <taxon>Microscillaceae</taxon>
        <taxon>Microscilla</taxon>
    </lineage>
</organism>
<dbReference type="EMBL" id="AAWS01000030">
    <property type="protein sequence ID" value="EAY26795.1"/>
    <property type="molecule type" value="Genomic_DNA"/>
</dbReference>
<sequence length="170" mass="19770">MNEHTCPPSQRYLTIDERFHQPALEYLKQSFKAIEQNIFDEFMGWQLQDNEAALFTLYAYATFSIPKTFDCVFDLYQPSNFIVTPITLLQVAFEAKHPIQSIEAGHKHLCIFRFESHVPTIIDFLHLNQQNNASLPNPTPLLGICQQEDFPHIKSNLEEYLAHRKTQSSQ</sequence>